<gene>
    <name evidence="2" type="ORF">HPLM_LOCUS6629</name>
</gene>
<dbReference type="Proteomes" id="UP000268014">
    <property type="component" value="Unassembled WGS sequence"/>
</dbReference>
<dbReference type="OMA" id="KPCFGRC"/>
<name>A0A0N4W8S5_HAEPC</name>
<evidence type="ECO:0000313" key="3">
    <source>
        <dbReference type="Proteomes" id="UP000268014"/>
    </source>
</evidence>
<organism evidence="4">
    <name type="scientific">Haemonchus placei</name>
    <name type="common">Barber's pole worm</name>
    <dbReference type="NCBI Taxonomy" id="6290"/>
    <lineage>
        <taxon>Eukaryota</taxon>
        <taxon>Metazoa</taxon>
        <taxon>Ecdysozoa</taxon>
        <taxon>Nematoda</taxon>
        <taxon>Chromadorea</taxon>
        <taxon>Rhabditida</taxon>
        <taxon>Rhabditina</taxon>
        <taxon>Rhabditomorpha</taxon>
        <taxon>Strongyloidea</taxon>
        <taxon>Trichostrongylidae</taxon>
        <taxon>Haemonchus</taxon>
    </lineage>
</organism>
<dbReference type="EMBL" id="UZAF01016521">
    <property type="protein sequence ID" value="VDO29571.1"/>
    <property type="molecule type" value="Genomic_DNA"/>
</dbReference>
<accession>A0A0N4W8S5</accession>
<dbReference type="OrthoDB" id="5856170at2759"/>
<sequence length="200" mass="22851">MLAWLVCLAFVALASAQGKTRIPCGLPPFTTKLPNKQADQLREVWANYKNGTECMNEQKRTFEIVASLTEAERAAVFEFKAEPITVDDHFDTTPRFIKMLPLNVKEGFDAIWMNDTLVDAEKHKLLREYADKNFNAEQKAGFEEWLAEIVKAKKAMDQRIGKLSAKSRELFDKVVKIREEERKLLQSITPDMAEELSGLL</sequence>
<proteinExistence type="predicted"/>
<evidence type="ECO:0000313" key="2">
    <source>
        <dbReference type="EMBL" id="VDO29571.1"/>
    </source>
</evidence>
<reference evidence="4" key="1">
    <citation type="submission" date="2017-02" db="UniProtKB">
        <authorList>
            <consortium name="WormBaseParasite"/>
        </authorList>
    </citation>
    <scope>IDENTIFICATION</scope>
</reference>
<reference evidence="2 3" key="2">
    <citation type="submission" date="2018-11" db="EMBL/GenBank/DDBJ databases">
        <authorList>
            <consortium name="Pathogen Informatics"/>
        </authorList>
    </citation>
    <scope>NUCLEOTIDE SEQUENCE [LARGE SCALE GENOMIC DNA]</scope>
    <source>
        <strain evidence="2 3">MHpl1</strain>
    </source>
</reference>
<keyword evidence="3" id="KW-1185">Reference proteome</keyword>
<protein>
    <submittedName>
        <fullName evidence="4">DUF148 domain-containing protein</fullName>
    </submittedName>
</protein>
<evidence type="ECO:0000256" key="1">
    <source>
        <dbReference type="SAM" id="SignalP"/>
    </source>
</evidence>
<dbReference type="WBParaSite" id="HPLM_0000663701-mRNA-1">
    <property type="protein sequence ID" value="HPLM_0000663701-mRNA-1"/>
    <property type="gene ID" value="HPLM_0000663701"/>
</dbReference>
<evidence type="ECO:0000313" key="4">
    <source>
        <dbReference type="WBParaSite" id="HPLM_0000663701-mRNA-1"/>
    </source>
</evidence>
<dbReference type="AlphaFoldDB" id="A0A0N4W8S5"/>
<feature type="signal peptide" evidence="1">
    <location>
        <begin position="1"/>
        <end position="16"/>
    </location>
</feature>
<keyword evidence="1" id="KW-0732">Signal</keyword>
<feature type="chain" id="PRO_5043123566" evidence="1">
    <location>
        <begin position="17"/>
        <end position="200"/>
    </location>
</feature>